<organism evidence="1">
    <name type="scientific">Melicope xanthoxyloides</name>
    <dbReference type="NCBI Taxonomy" id="1312821"/>
    <lineage>
        <taxon>Eukaryota</taxon>
        <taxon>Viridiplantae</taxon>
        <taxon>Streptophyta</taxon>
        <taxon>Embryophyta</taxon>
        <taxon>Tracheophyta</taxon>
        <taxon>Spermatophyta</taxon>
        <taxon>Magnoliopsida</taxon>
        <taxon>eudicotyledons</taxon>
        <taxon>Gunneridae</taxon>
        <taxon>Pentapetalae</taxon>
        <taxon>rosids</taxon>
        <taxon>malvids</taxon>
        <taxon>Sapindales</taxon>
        <taxon>Rutaceae</taxon>
        <taxon>Zanthoxyloideae</taxon>
        <taxon>Melicope</taxon>
    </lineage>
</organism>
<evidence type="ECO:0000313" key="1">
    <source>
        <dbReference type="EMBL" id="QNG62054.1"/>
    </source>
</evidence>
<sequence length="50" mass="5639">MEFSFADKNKLSEAFVVPPRISSIHVDEITDDNLNLFVVPQYGRNPDESG</sequence>
<dbReference type="AlphaFoldDB" id="A0A7H9SM67"/>
<proteinExistence type="evidence at transcript level"/>
<dbReference type="EMBL" id="MT473297">
    <property type="protein sequence ID" value="QNG62054.1"/>
    <property type="molecule type" value="mRNA"/>
</dbReference>
<name>A0A7H9SM67_9ROSI</name>
<accession>A0A7H9SM67</accession>
<protein>
    <submittedName>
        <fullName evidence="1">Proxanthoxycyclin-F</fullName>
    </submittedName>
</protein>
<reference evidence="1" key="1">
    <citation type="journal article" date="2020" name="J. Biol. Chem.">
        <title>The genetic origin of evolidine, the first cyclopeptide discovered in plants, and related orbitides.</title>
        <authorList>
            <person name="Fisher M.F."/>
            <person name="Payne C.D."/>
            <person name="Chetty T."/>
            <person name="Crayn D."/>
            <person name="Berkowitz O."/>
            <person name="Whelan J."/>
            <person name="Rosengren K.J."/>
            <person name="Mylne J.S."/>
        </authorList>
    </citation>
    <scope>NUCLEOTIDE SEQUENCE</scope>
</reference>